<dbReference type="EMBL" id="KV440974">
    <property type="protein sequence ID" value="OAD77610.1"/>
    <property type="molecule type" value="Genomic_DNA"/>
</dbReference>
<gene>
    <name evidence="1" type="ORF">PHYBLDRAFT_141485</name>
</gene>
<dbReference type="RefSeq" id="XP_018295650.1">
    <property type="nucleotide sequence ID" value="XM_018430599.1"/>
</dbReference>
<evidence type="ECO:0000313" key="1">
    <source>
        <dbReference type="EMBL" id="OAD77610.1"/>
    </source>
</evidence>
<name>A0A163EA84_PHYB8</name>
<accession>A0A163EA84</accession>
<reference evidence="2" key="1">
    <citation type="submission" date="2015-06" db="EMBL/GenBank/DDBJ databases">
        <title>Expansion of signal transduction pathways in fungi by whole-genome duplication.</title>
        <authorList>
            <consortium name="DOE Joint Genome Institute"/>
            <person name="Corrochano L.M."/>
            <person name="Kuo A."/>
            <person name="Marcet-Houben M."/>
            <person name="Polaino S."/>
            <person name="Salamov A."/>
            <person name="Villalobos J.M."/>
            <person name="Alvarez M.I."/>
            <person name="Avalos J."/>
            <person name="Benito E.P."/>
            <person name="Benoit I."/>
            <person name="Burger G."/>
            <person name="Camino L.P."/>
            <person name="Canovas D."/>
            <person name="Cerda-Olmedo E."/>
            <person name="Cheng J.-F."/>
            <person name="Dominguez A."/>
            <person name="Elias M."/>
            <person name="Eslava A.P."/>
            <person name="Glaser F."/>
            <person name="Grimwood J."/>
            <person name="Gutierrez G."/>
            <person name="Heitman J."/>
            <person name="Henrissat B."/>
            <person name="Iturriaga E.A."/>
            <person name="Lang B.F."/>
            <person name="Lavin J.L."/>
            <person name="Lee S."/>
            <person name="Li W."/>
            <person name="Lindquist E."/>
            <person name="Lopez-Garcia S."/>
            <person name="Luque E.M."/>
            <person name="Marcos A.T."/>
            <person name="Martin J."/>
            <person name="McCluskey K."/>
            <person name="Medina H.R."/>
            <person name="Miralles-Duran A."/>
            <person name="Miyazaki A."/>
            <person name="Munoz-Torres E."/>
            <person name="Oguiza J.A."/>
            <person name="Ohm R."/>
            <person name="Olmedo M."/>
            <person name="Orejas M."/>
            <person name="Ortiz-Castellanos L."/>
            <person name="Pisabarro A.G."/>
            <person name="Rodriguez-Romero J."/>
            <person name="Ruiz-Herrera J."/>
            <person name="Ruiz-Vazquez R."/>
            <person name="Sanz C."/>
            <person name="Schackwitz W."/>
            <person name="Schmutz J."/>
            <person name="Shahriari M."/>
            <person name="Shelest E."/>
            <person name="Silva-Franco F."/>
            <person name="Soanes D."/>
            <person name="Syed K."/>
            <person name="Tagua V.G."/>
            <person name="Talbot N.J."/>
            <person name="Thon M."/>
            <person name="De vries R.P."/>
            <person name="Wiebenga A."/>
            <person name="Yadav J.S."/>
            <person name="Braun E.L."/>
            <person name="Baker S."/>
            <person name="Garre V."/>
            <person name="Horwitz B."/>
            <person name="Torres-Martinez S."/>
            <person name="Idnurm A."/>
            <person name="Herrera-Estrella A."/>
            <person name="Gabaldon T."/>
            <person name="Grigoriev I.V."/>
        </authorList>
    </citation>
    <scope>NUCLEOTIDE SEQUENCE [LARGE SCALE GENOMIC DNA]</scope>
    <source>
        <strain evidence="2">NRRL 1555(-)</strain>
    </source>
</reference>
<dbReference type="Proteomes" id="UP000077315">
    <property type="component" value="Unassembled WGS sequence"/>
</dbReference>
<sequence length="204" mass="23585">MILAPHSDAFRSSTLGQNLLHDIINVTGWTTSKTYGGIELEPFLNSLRPVDVALIEKGLPHLRSLSQDYLNCPIQQAFNWNTLASILGKEWQGEWFVVVFRSIRKISADHQRLFEADVRSQKEAIETGGFLKMRYQYWYADLNEHQECMAMCIWVDVEYAAKASRKPLHREAAKLAGQMYDSYVLERHRLIKRAGETIFHIEPM</sequence>
<keyword evidence="2" id="KW-1185">Reference proteome</keyword>
<dbReference type="VEuPathDB" id="FungiDB:PHYBLDRAFT_141485"/>
<dbReference type="OrthoDB" id="2140489at2759"/>
<dbReference type="InParanoid" id="A0A163EA84"/>
<evidence type="ECO:0000313" key="2">
    <source>
        <dbReference type="Proteomes" id="UP000077315"/>
    </source>
</evidence>
<dbReference type="PANTHER" id="PTHR36986:SF1">
    <property type="entry name" value="UPF0643 PROTEIN PB2B2.08"/>
    <property type="match status" value="1"/>
</dbReference>
<organism evidence="1 2">
    <name type="scientific">Phycomyces blakesleeanus (strain ATCC 8743b / DSM 1359 / FGSC 10004 / NBRC 33097 / NRRL 1555)</name>
    <dbReference type="NCBI Taxonomy" id="763407"/>
    <lineage>
        <taxon>Eukaryota</taxon>
        <taxon>Fungi</taxon>
        <taxon>Fungi incertae sedis</taxon>
        <taxon>Mucoromycota</taxon>
        <taxon>Mucoromycotina</taxon>
        <taxon>Mucoromycetes</taxon>
        <taxon>Mucorales</taxon>
        <taxon>Phycomycetaceae</taxon>
        <taxon>Phycomyces</taxon>
    </lineage>
</organism>
<dbReference type="GeneID" id="28991505"/>
<dbReference type="PANTHER" id="PTHR36986">
    <property type="entry name" value="UPF0643 PROTEIN PB2B2.08"/>
    <property type="match status" value="1"/>
</dbReference>
<proteinExistence type="predicted"/>
<protein>
    <submittedName>
        <fullName evidence="1">Uncharacterized protein</fullName>
    </submittedName>
</protein>
<dbReference type="AlphaFoldDB" id="A0A163EA84"/>